<evidence type="ECO:0000313" key="2">
    <source>
        <dbReference type="Proteomes" id="UP001500282"/>
    </source>
</evidence>
<evidence type="ECO:0000313" key="1">
    <source>
        <dbReference type="EMBL" id="GAA1291659.1"/>
    </source>
</evidence>
<reference evidence="2" key="1">
    <citation type="journal article" date="2019" name="Int. J. Syst. Evol. Microbiol.">
        <title>The Global Catalogue of Microorganisms (GCM) 10K type strain sequencing project: providing services to taxonomists for standard genome sequencing and annotation.</title>
        <authorList>
            <consortium name="The Broad Institute Genomics Platform"/>
            <consortium name="The Broad Institute Genome Sequencing Center for Infectious Disease"/>
            <person name="Wu L."/>
            <person name="Ma J."/>
        </authorList>
    </citation>
    <scope>NUCLEOTIDE SEQUENCE [LARGE SCALE GENOMIC DNA]</scope>
    <source>
        <strain evidence="2">JCM 11448</strain>
    </source>
</reference>
<accession>A0ABP4HZA7</accession>
<protein>
    <submittedName>
        <fullName evidence="1">Uncharacterized protein</fullName>
    </submittedName>
</protein>
<dbReference type="Proteomes" id="UP001500282">
    <property type="component" value="Unassembled WGS sequence"/>
</dbReference>
<gene>
    <name evidence="1" type="ORF">GCM10009579_65910</name>
</gene>
<dbReference type="EMBL" id="BAAAIH010000049">
    <property type="protein sequence ID" value="GAA1291659.1"/>
    <property type="molecule type" value="Genomic_DNA"/>
</dbReference>
<sequence length="78" mass="7873">MPPCAASIMARHCGLSGAERQGGSTVAGGPWCTPTCIGRADAYLTGAKESAAGAFIISREAGDEGCLFWLSPAVMVLA</sequence>
<comment type="caution">
    <text evidence="1">The sequence shown here is derived from an EMBL/GenBank/DDBJ whole genome shotgun (WGS) entry which is preliminary data.</text>
</comment>
<proteinExistence type="predicted"/>
<keyword evidence="2" id="KW-1185">Reference proteome</keyword>
<name>A0ABP4HZA7_9ACTN</name>
<organism evidence="1 2">
    <name type="scientific">Streptomyces javensis</name>
    <dbReference type="NCBI Taxonomy" id="114698"/>
    <lineage>
        <taxon>Bacteria</taxon>
        <taxon>Bacillati</taxon>
        <taxon>Actinomycetota</taxon>
        <taxon>Actinomycetes</taxon>
        <taxon>Kitasatosporales</taxon>
        <taxon>Streptomycetaceae</taxon>
        <taxon>Streptomyces</taxon>
        <taxon>Streptomyces violaceusniger group</taxon>
    </lineage>
</organism>